<dbReference type="Pfam" id="PF00589">
    <property type="entry name" value="Phage_integrase"/>
    <property type="match status" value="1"/>
</dbReference>
<comment type="caution">
    <text evidence="3">The sequence shown here is derived from an EMBL/GenBank/DDBJ whole genome shotgun (WGS) entry which is preliminary data.</text>
</comment>
<evidence type="ECO:0000313" key="4">
    <source>
        <dbReference type="Proteomes" id="UP000032120"/>
    </source>
</evidence>
<dbReference type="Gene3D" id="1.10.443.10">
    <property type="entry name" value="Intergrase catalytic core"/>
    <property type="match status" value="1"/>
</dbReference>
<protein>
    <submittedName>
        <fullName evidence="3">Integrase</fullName>
    </submittedName>
</protein>
<dbReference type="PROSITE" id="PS51898">
    <property type="entry name" value="TYR_RECOMBINASE"/>
    <property type="match status" value="1"/>
</dbReference>
<dbReference type="EMBL" id="JXSQ01000010">
    <property type="protein sequence ID" value="KIP52467.1"/>
    <property type="molecule type" value="Genomic_DNA"/>
</dbReference>
<reference evidence="3 4" key="1">
    <citation type="submission" date="2015-01" db="EMBL/GenBank/DDBJ databases">
        <title>Draft genome sequence of Leucobacter komagatae strain VKM ST2845.</title>
        <authorList>
            <person name="Karlyshev A.V."/>
            <person name="Kudryashova E.B."/>
        </authorList>
    </citation>
    <scope>NUCLEOTIDE SEQUENCE [LARGE SCALE GENOMIC DNA]</scope>
    <source>
        <strain evidence="3 4">VKM ST2845</strain>
    </source>
</reference>
<dbReference type="GO" id="GO:0015074">
    <property type="term" value="P:DNA integration"/>
    <property type="evidence" value="ECO:0007669"/>
    <property type="project" value="InterPro"/>
</dbReference>
<evidence type="ECO:0000256" key="1">
    <source>
        <dbReference type="ARBA" id="ARBA00023172"/>
    </source>
</evidence>
<dbReference type="GO" id="GO:0003677">
    <property type="term" value="F:DNA binding"/>
    <property type="evidence" value="ECO:0007669"/>
    <property type="project" value="InterPro"/>
</dbReference>
<proteinExistence type="predicted"/>
<feature type="domain" description="Tyr recombinase" evidence="2">
    <location>
        <begin position="1"/>
        <end position="53"/>
    </location>
</feature>
<dbReference type="GO" id="GO:0006310">
    <property type="term" value="P:DNA recombination"/>
    <property type="evidence" value="ECO:0007669"/>
    <property type="project" value="UniProtKB-KW"/>
</dbReference>
<dbReference type="AlphaFoldDB" id="A0A0D0IMZ8"/>
<sequence>MPVHDMRHTAASLAVKSGAHVKIVQRMLGHKSAAITLDTYADLFEDDLETLIERLDSDIDTAIVAKSVAMEESEKK</sequence>
<organism evidence="3 4">
    <name type="scientific">Leucobacter komagatae</name>
    <dbReference type="NCBI Taxonomy" id="55969"/>
    <lineage>
        <taxon>Bacteria</taxon>
        <taxon>Bacillati</taxon>
        <taxon>Actinomycetota</taxon>
        <taxon>Actinomycetes</taxon>
        <taxon>Micrococcales</taxon>
        <taxon>Microbacteriaceae</taxon>
        <taxon>Leucobacter</taxon>
    </lineage>
</organism>
<evidence type="ECO:0000259" key="2">
    <source>
        <dbReference type="PROSITE" id="PS51898"/>
    </source>
</evidence>
<dbReference type="SUPFAM" id="SSF56349">
    <property type="entry name" value="DNA breaking-rejoining enzymes"/>
    <property type="match status" value="1"/>
</dbReference>
<dbReference type="InterPro" id="IPR002104">
    <property type="entry name" value="Integrase_catalytic"/>
</dbReference>
<name>A0A0D0IMZ8_9MICO</name>
<evidence type="ECO:0000313" key="3">
    <source>
        <dbReference type="EMBL" id="KIP52467.1"/>
    </source>
</evidence>
<accession>A0A0D0IMZ8</accession>
<dbReference type="InterPro" id="IPR011010">
    <property type="entry name" value="DNA_brk_join_enz"/>
</dbReference>
<keyword evidence="4" id="KW-1185">Reference proteome</keyword>
<keyword evidence="1" id="KW-0233">DNA recombination</keyword>
<gene>
    <name evidence="3" type="ORF">SD72_08670</name>
</gene>
<dbReference type="Proteomes" id="UP000032120">
    <property type="component" value="Unassembled WGS sequence"/>
</dbReference>
<dbReference type="InterPro" id="IPR013762">
    <property type="entry name" value="Integrase-like_cat_sf"/>
</dbReference>
<dbReference type="RefSeq" id="WP_042544067.1">
    <property type="nucleotide sequence ID" value="NZ_JXSQ01000010.1"/>
</dbReference>